<name>A0A101HUH0_9FIRM</name>
<protein>
    <recommendedName>
        <fullName evidence="1">N-acetyltransferase domain-containing protein</fullName>
    </recommendedName>
</protein>
<dbReference type="EMBL" id="LGGS01000040">
    <property type="protein sequence ID" value="KUK83240.1"/>
    <property type="molecule type" value="Genomic_DNA"/>
</dbReference>
<dbReference type="Proteomes" id="UP000054705">
    <property type="component" value="Unassembled WGS sequence"/>
</dbReference>
<dbReference type="PANTHER" id="PTHR41368:SF1">
    <property type="entry name" value="PROTEIN YGHO"/>
    <property type="match status" value="1"/>
</dbReference>
<gene>
    <name evidence="2" type="ORF">XD97_0232</name>
</gene>
<dbReference type="Gene3D" id="3.40.630.30">
    <property type="match status" value="1"/>
</dbReference>
<dbReference type="InterPro" id="IPR039968">
    <property type="entry name" value="BcerS-like"/>
</dbReference>
<dbReference type="SUPFAM" id="SSF55729">
    <property type="entry name" value="Acyl-CoA N-acyltransferases (Nat)"/>
    <property type="match status" value="1"/>
</dbReference>
<dbReference type="InterPro" id="IPR016181">
    <property type="entry name" value="Acyl_CoA_acyltransferase"/>
</dbReference>
<evidence type="ECO:0000313" key="3">
    <source>
        <dbReference type="Proteomes" id="UP000054705"/>
    </source>
</evidence>
<dbReference type="InterPro" id="IPR000182">
    <property type="entry name" value="GNAT_dom"/>
</dbReference>
<dbReference type="GO" id="GO:0016747">
    <property type="term" value="F:acyltransferase activity, transferring groups other than amino-acyl groups"/>
    <property type="evidence" value="ECO:0007669"/>
    <property type="project" value="InterPro"/>
</dbReference>
<reference evidence="3" key="1">
    <citation type="journal article" date="2015" name="MBio">
        <title>Genome-Resolved Metagenomic Analysis Reveals Roles for Candidate Phyla and Other Microbial Community Members in Biogeochemical Transformations in Oil Reservoirs.</title>
        <authorList>
            <person name="Hu P."/>
            <person name="Tom L."/>
            <person name="Singh A."/>
            <person name="Thomas B.C."/>
            <person name="Baker B.J."/>
            <person name="Piceno Y.M."/>
            <person name="Andersen G.L."/>
            <person name="Banfield J.F."/>
        </authorList>
    </citation>
    <scope>NUCLEOTIDE SEQUENCE [LARGE SCALE GENOMIC DNA]</scope>
</reference>
<organism evidence="2 3">
    <name type="scientific">Pelotomaculum thermopropionicum</name>
    <dbReference type="NCBI Taxonomy" id="110500"/>
    <lineage>
        <taxon>Bacteria</taxon>
        <taxon>Bacillati</taxon>
        <taxon>Bacillota</taxon>
        <taxon>Clostridia</taxon>
        <taxon>Eubacteriales</taxon>
        <taxon>Desulfotomaculaceae</taxon>
        <taxon>Pelotomaculum</taxon>
    </lineage>
</organism>
<comment type="caution">
    <text evidence="2">The sequence shown here is derived from an EMBL/GenBank/DDBJ whole genome shotgun (WGS) entry which is preliminary data.</text>
</comment>
<evidence type="ECO:0000259" key="1">
    <source>
        <dbReference type="Pfam" id="PF00583"/>
    </source>
</evidence>
<feature type="domain" description="N-acetyltransferase" evidence="1">
    <location>
        <begin position="242"/>
        <end position="325"/>
    </location>
</feature>
<sequence>MVVEVAEAVSKKAARVFNSFPRVIYRNFYQAPDFPVLDRSRAGFDPFFAAVEAMPFLALKGGRVAGRIAAGFHRDYPGGETGFFGYFESLNDCAVARALLDTAAGWLAARGKNKMIGPVDLTPHERLGLLVEGFRERRFPGMPYNPPYYQSLMTGCGLEPEVNLFTYRFDLRGRLPDKLYRVAARASRVKEVRIRQVNFHDPEGEGKILSLIHNGAMNKMWGFTPLSPEEGAAVLCRLRGLYDPGLILLAERSGEPAALCLGLYPLGRSPFAGGSGRFTGRLAVLAVLPEYRFKGLETILILELTGRARSRGVSALEISQVVENNIMMNRILHNLPGVHKTGVHKIYRHMSICNNFIIKK</sequence>
<dbReference type="CDD" id="cd04301">
    <property type="entry name" value="NAT_SF"/>
    <property type="match status" value="1"/>
</dbReference>
<proteinExistence type="predicted"/>
<dbReference type="Pfam" id="PF00583">
    <property type="entry name" value="Acetyltransf_1"/>
    <property type="match status" value="1"/>
</dbReference>
<dbReference type="AlphaFoldDB" id="A0A101HUH0"/>
<dbReference type="PANTHER" id="PTHR41368">
    <property type="entry name" value="PROTEIN YGHO"/>
    <property type="match status" value="1"/>
</dbReference>
<accession>A0A101HUH0</accession>
<evidence type="ECO:0000313" key="2">
    <source>
        <dbReference type="EMBL" id="KUK83240.1"/>
    </source>
</evidence>